<comment type="cofactor">
    <cofactor evidence="1">
        <name>FAD</name>
        <dbReference type="ChEBI" id="CHEBI:57692"/>
    </cofactor>
</comment>
<protein>
    <recommendedName>
        <fullName evidence="5">FAD-binding PCMH-type domain-containing protein</fullName>
    </recommendedName>
</protein>
<dbReference type="InterPro" id="IPR016169">
    <property type="entry name" value="FAD-bd_PCMH_sub2"/>
</dbReference>
<keyword evidence="7" id="KW-1185">Reference proteome</keyword>
<feature type="non-terminal residue" evidence="6">
    <location>
        <position position="1"/>
    </location>
</feature>
<dbReference type="Proteomes" id="UP000019140">
    <property type="component" value="Unassembled WGS sequence"/>
</dbReference>
<evidence type="ECO:0000256" key="3">
    <source>
        <dbReference type="ARBA" id="ARBA00022827"/>
    </source>
</evidence>
<evidence type="ECO:0000256" key="1">
    <source>
        <dbReference type="ARBA" id="ARBA00001974"/>
    </source>
</evidence>
<dbReference type="InterPro" id="IPR016164">
    <property type="entry name" value="FAD-linked_Oxase-like_C"/>
</dbReference>
<dbReference type="InterPro" id="IPR006094">
    <property type="entry name" value="Oxid_FAD_bind_N"/>
</dbReference>
<dbReference type="AlphaFoldDB" id="W4LXH1"/>
<dbReference type="EMBL" id="AZHX01001510">
    <property type="protein sequence ID" value="ETX02603.1"/>
    <property type="molecule type" value="Genomic_DNA"/>
</dbReference>
<evidence type="ECO:0000259" key="5">
    <source>
        <dbReference type="PROSITE" id="PS51387"/>
    </source>
</evidence>
<sequence>AEWLLTDTAAADYAVDGVTPSLAVFPENEAQVAAVLRLADEHQATVMPRGGGSHSSLGNVPTRVDVVLSVQRLQQQLAYEPGDMTTTVQAGLRLADLQASLRQHGQFLALDPSAADTTTVGGIVAANLSGPRRLLYGSARDLLLGSAVISLDGKRTKAGGRVVKNVTGYDLNKLYIGSLGTLAVIVELTWKVHPNPPGEQTLGIGVAQQADVAEIRHMLMALPLRLNSLVLLNRSAAAELTAQTGIACPETPYLFLARLEGTPEVLEHQASGTATALRGLSPAGTASVHTWLDDEPARIWQALEAFPLTLAQAAPHSMVSKVSLRLAELPAFIEAMDAAATANGTAWPLLVHAGHGVAYVRLTLGESPEDLMPHLQTLDACVSRLQGRRVLEYAPLAIKQQIDVWGAAGDDFALMRGIKATFDPH</sequence>
<keyword evidence="2" id="KW-0285">Flavoprotein</keyword>
<reference evidence="6 7" key="1">
    <citation type="journal article" date="2014" name="Nature">
        <title>An environmental bacterial taxon with a large and distinct metabolic repertoire.</title>
        <authorList>
            <person name="Wilson M.C."/>
            <person name="Mori T."/>
            <person name="Ruckert C."/>
            <person name="Uria A.R."/>
            <person name="Helf M.J."/>
            <person name="Takada K."/>
            <person name="Gernert C."/>
            <person name="Steffens U.A."/>
            <person name="Heycke N."/>
            <person name="Schmitt S."/>
            <person name="Rinke C."/>
            <person name="Helfrich E.J."/>
            <person name="Brachmann A.O."/>
            <person name="Gurgui C."/>
            <person name="Wakimoto T."/>
            <person name="Kracht M."/>
            <person name="Crusemann M."/>
            <person name="Hentschel U."/>
            <person name="Abe I."/>
            <person name="Matsunaga S."/>
            <person name="Kalinowski J."/>
            <person name="Takeyama H."/>
            <person name="Piel J."/>
        </authorList>
    </citation>
    <scope>NUCLEOTIDE SEQUENCE [LARGE SCALE GENOMIC DNA]</scope>
    <source>
        <strain evidence="7">TSY2</strain>
    </source>
</reference>
<dbReference type="InterPro" id="IPR004113">
    <property type="entry name" value="FAD-bd_oxidored_4_C"/>
</dbReference>
<dbReference type="HOGENOM" id="CLU_649756_0_0_7"/>
<keyword evidence="3" id="KW-0274">FAD</keyword>
<name>W4LXH1_9BACT</name>
<dbReference type="SUPFAM" id="SSF55103">
    <property type="entry name" value="FAD-linked oxidases, C-terminal domain"/>
    <property type="match status" value="1"/>
</dbReference>
<dbReference type="PANTHER" id="PTHR11748:SF103">
    <property type="entry name" value="GLYCOLATE OXIDASE SUBUNIT GLCE"/>
    <property type="match status" value="1"/>
</dbReference>
<evidence type="ECO:0000313" key="7">
    <source>
        <dbReference type="Proteomes" id="UP000019140"/>
    </source>
</evidence>
<dbReference type="Pfam" id="PF01565">
    <property type="entry name" value="FAD_binding_4"/>
    <property type="match status" value="1"/>
</dbReference>
<dbReference type="Gene3D" id="3.30.465.10">
    <property type="match status" value="1"/>
</dbReference>
<dbReference type="PROSITE" id="PS51387">
    <property type="entry name" value="FAD_PCMH"/>
    <property type="match status" value="1"/>
</dbReference>
<dbReference type="GO" id="GO:0071949">
    <property type="term" value="F:FAD binding"/>
    <property type="evidence" value="ECO:0007669"/>
    <property type="project" value="InterPro"/>
</dbReference>
<gene>
    <name evidence="6" type="ORF">ETSY2_35225</name>
</gene>
<evidence type="ECO:0000256" key="2">
    <source>
        <dbReference type="ARBA" id="ARBA00022630"/>
    </source>
</evidence>
<dbReference type="Pfam" id="PF02913">
    <property type="entry name" value="FAD-oxidase_C"/>
    <property type="match status" value="1"/>
</dbReference>
<dbReference type="InterPro" id="IPR036318">
    <property type="entry name" value="FAD-bd_PCMH-like_sf"/>
</dbReference>
<proteinExistence type="predicted"/>
<dbReference type="SUPFAM" id="SSF56176">
    <property type="entry name" value="FAD-binding/transporter-associated domain-like"/>
    <property type="match status" value="1"/>
</dbReference>
<dbReference type="GO" id="GO:0016491">
    <property type="term" value="F:oxidoreductase activity"/>
    <property type="evidence" value="ECO:0007669"/>
    <property type="project" value="UniProtKB-KW"/>
</dbReference>
<keyword evidence="4" id="KW-0560">Oxidoreductase</keyword>
<dbReference type="InterPro" id="IPR016166">
    <property type="entry name" value="FAD-bd_PCMH"/>
</dbReference>
<feature type="domain" description="FAD-binding PCMH-type" evidence="5">
    <location>
        <begin position="15"/>
        <end position="195"/>
    </location>
</feature>
<evidence type="ECO:0000313" key="6">
    <source>
        <dbReference type="EMBL" id="ETX02603.1"/>
    </source>
</evidence>
<dbReference type="PANTHER" id="PTHR11748">
    <property type="entry name" value="D-LACTATE DEHYDROGENASE"/>
    <property type="match status" value="1"/>
</dbReference>
<feature type="non-terminal residue" evidence="6">
    <location>
        <position position="425"/>
    </location>
</feature>
<organism evidence="6 7">
    <name type="scientific">Candidatus Entotheonella gemina</name>
    <dbReference type="NCBI Taxonomy" id="1429439"/>
    <lineage>
        <taxon>Bacteria</taxon>
        <taxon>Pseudomonadati</taxon>
        <taxon>Nitrospinota/Tectimicrobiota group</taxon>
        <taxon>Candidatus Tectimicrobiota</taxon>
        <taxon>Candidatus Entotheonellia</taxon>
        <taxon>Candidatus Entotheonellales</taxon>
        <taxon>Candidatus Entotheonellaceae</taxon>
        <taxon>Candidatus Entotheonella</taxon>
    </lineage>
</organism>
<evidence type="ECO:0000256" key="4">
    <source>
        <dbReference type="ARBA" id="ARBA00023002"/>
    </source>
</evidence>
<accession>W4LXH1</accession>
<comment type="caution">
    <text evidence="6">The sequence shown here is derived from an EMBL/GenBank/DDBJ whole genome shotgun (WGS) entry which is preliminary data.</text>
</comment>